<dbReference type="PANTHER" id="PTHR31286:SF180">
    <property type="entry name" value="OS10G0362600 PROTEIN"/>
    <property type="match status" value="1"/>
</dbReference>
<accession>A0A4Y7KD75</accession>
<evidence type="ECO:0000313" key="1">
    <source>
        <dbReference type="EMBL" id="RZC70786.1"/>
    </source>
</evidence>
<dbReference type="PANTHER" id="PTHR31286">
    <property type="entry name" value="GLYCINE-RICH CELL WALL STRUCTURAL PROTEIN 1.8-LIKE"/>
    <property type="match status" value="1"/>
</dbReference>
<dbReference type="Proteomes" id="UP000316621">
    <property type="component" value="Chromosome 7"/>
</dbReference>
<dbReference type="OMA" id="GINCERK"/>
<keyword evidence="2" id="KW-1185">Reference proteome</keyword>
<reference evidence="1 2" key="1">
    <citation type="journal article" date="2018" name="Science">
        <title>The opium poppy genome and morphinan production.</title>
        <authorList>
            <person name="Guo L."/>
            <person name="Winzer T."/>
            <person name="Yang X."/>
            <person name="Li Y."/>
            <person name="Ning Z."/>
            <person name="He Z."/>
            <person name="Teodor R."/>
            <person name="Lu Y."/>
            <person name="Bowser T.A."/>
            <person name="Graham I.A."/>
            <person name="Ye K."/>
        </authorList>
    </citation>
    <scope>NUCLEOTIDE SEQUENCE [LARGE SCALE GENOMIC DNA]</scope>
    <source>
        <strain evidence="2">cv. HN1</strain>
        <tissue evidence="1">Leaves</tissue>
    </source>
</reference>
<organism evidence="1 2">
    <name type="scientific">Papaver somniferum</name>
    <name type="common">Opium poppy</name>
    <dbReference type="NCBI Taxonomy" id="3469"/>
    <lineage>
        <taxon>Eukaryota</taxon>
        <taxon>Viridiplantae</taxon>
        <taxon>Streptophyta</taxon>
        <taxon>Embryophyta</taxon>
        <taxon>Tracheophyta</taxon>
        <taxon>Spermatophyta</taxon>
        <taxon>Magnoliopsida</taxon>
        <taxon>Ranunculales</taxon>
        <taxon>Papaveraceae</taxon>
        <taxon>Papaveroideae</taxon>
        <taxon>Papaver</taxon>
    </lineage>
</organism>
<sequence>MKLNSRNQFSDCFSSPAMKSIVPFQPKLPANCKRNKFSMTFVPVQESFLDFTATSTTPSPRLNEMQTHRSMEAHCMKKNGNTVMTGKKSKNLFTVKFETREEWKWVLSEAPWSLNGFLWIIKPWNPTQNYRDMSKQQFWVVFKDLPQEFMNVFVANEMGKIVGNVLELDPEDAKPLENNDVASLIEIEISKPLYRGVLRQNDVDCTQWITFFYQKQPHRLCPSCFIIDHDRDECKNKAKDVRDFSQKIIRFLGKIPYSMTTNEYWNLDETPTRISPKKNNRSRRTNMITFVKPEDGHYCNSFILNNIKKGRILQLFLQVRGEKVVEEVE</sequence>
<name>A0A4Y7KD75_PAPSO</name>
<dbReference type="AlphaFoldDB" id="A0A4Y7KD75"/>
<gene>
    <name evidence="1" type="ORF">C5167_033920</name>
</gene>
<dbReference type="EMBL" id="CM010721">
    <property type="protein sequence ID" value="RZC70786.1"/>
    <property type="molecule type" value="Genomic_DNA"/>
</dbReference>
<protein>
    <submittedName>
        <fullName evidence="1">Uncharacterized protein</fullName>
    </submittedName>
</protein>
<dbReference type="Gramene" id="RZC70786">
    <property type="protein sequence ID" value="RZC70786"/>
    <property type="gene ID" value="C5167_033920"/>
</dbReference>
<dbReference type="InterPro" id="IPR040256">
    <property type="entry name" value="At4g02000-like"/>
</dbReference>
<proteinExistence type="predicted"/>
<evidence type="ECO:0000313" key="2">
    <source>
        <dbReference type="Proteomes" id="UP000316621"/>
    </source>
</evidence>
<dbReference type="STRING" id="3469.A0A4Y7KD75"/>